<dbReference type="Proteomes" id="UP001234585">
    <property type="component" value="Chromosome"/>
</dbReference>
<evidence type="ECO:0000313" key="3">
    <source>
        <dbReference type="Proteomes" id="UP001234585"/>
    </source>
</evidence>
<organism evidence="2 3">
    <name type="scientific">Shinella sumterensis</name>
    <dbReference type="NCBI Taxonomy" id="1967501"/>
    <lineage>
        <taxon>Bacteria</taxon>
        <taxon>Pseudomonadati</taxon>
        <taxon>Pseudomonadota</taxon>
        <taxon>Alphaproteobacteria</taxon>
        <taxon>Hyphomicrobiales</taxon>
        <taxon>Rhizobiaceae</taxon>
        <taxon>Shinella</taxon>
    </lineage>
</organism>
<gene>
    <name evidence="2" type="ORF">Q9313_13240</name>
</gene>
<evidence type="ECO:0000313" key="2">
    <source>
        <dbReference type="EMBL" id="WLR96660.1"/>
    </source>
</evidence>
<keyword evidence="1" id="KW-0732">Signal</keyword>
<feature type="chain" id="PRO_5041332868" evidence="1">
    <location>
        <begin position="20"/>
        <end position="59"/>
    </location>
</feature>
<reference evidence="2 3" key="1">
    <citation type="submission" date="2023-08" db="EMBL/GenBank/DDBJ databases">
        <title>Pathogen: clinical or host-associated sample.</title>
        <authorList>
            <person name="Hergert J."/>
            <person name="Casey R."/>
            <person name="Wagner J."/>
            <person name="Young E.L."/>
            <person name="Oakeson K.F."/>
        </authorList>
    </citation>
    <scope>NUCLEOTIDE SEQUENCE [LARGE SCALE GENOMIC DNA]</scope>
    <source>
        <strain evidence="2 3">1760953</strain>
    </source>
</reference>
<dbReference type="AlphaFoldDB" id="A0AA50CHI7"/>
<proteinExistence type="predicted"/>
<protein>
    <submittedName>
        <fullName evidence="2">Uncharacterized protein</fullName>
    </submittedName>
</protein>
<dbReference type="EMBL" id="CP132302">
    <property type="protein sequence ID" value="WLR96660.1"/>
    <property type="molecule type" value="Genomic_DNA"/>
</dbReference>
<feature type="signal peptide" evidence="1">
    <location>
        <begin position="1"/>
        <end position="19"/>
    </location>
</feature>
<accession>A0AA50CHI7</accession>
<keyword evidence="3" id="KW-1185">Reference proteome</keyword>
<evidence type="ECO:0000256" key="1">
    <source>
        <dbReference type="SAM" id="SignalP"/>
    </source>
</evidence>
<sequence length="59" mass="6333">MRLTLLALALAAVSVTFTAAGASSDEGYRAHDPQNCVAKRFRMADAHGRTVTKRVRICG</sequence>
<dbReference type="RefSeq" id="WP_306036927.1">
    <property type="nucleotide sequence ID" value="NZ_CP132302.1"/>
</dbReference>
<name>A0AA50CHI7_9HYPH</name>